<dbReference type="EMBL" id="JWZT01003614">
    <property type="protein sequence ID" value="KII66073.1"/>
    <property type="molecule type" value="Genomic_DNA"/>
</dbReference>
<reference evidence="2 3" key="1">
    <citation type="journal article" date="2014" name="Genome Biol. Evol.">
        <title>The genome of the myxosporean Thelohanellus kitauei shows adaptations to nutrient acquisition within its fish host.</title>
        <authorList>
            <person name="Yang Y."/>
            <person name="Xiong J."/>
            <person name="Zhou Z."/>
            <person name="Huo F."/>
            <person name="Miao W."/>
            <person name="Ran C."/>
            <person name="Liu Y."/>
            <person name="Zhang J."/>
            <person name="Feng J."/>
            <person name="Wang M."/>
            <person name="Wang M."/>
            <person name="Wang L."/>
            <person name="Yao B."/>
        </authorList>
    </citation>
    <scope>NUCLEOTIDE SEQUENCE [LARGE SCALE GENOMIC DNA]</scope>
    <source>
        <strain evidence="2">Wuqing</strain>
    </source>
</reference>
<gene>
    <name evidence="2" type="ORF">RF11_08733</name>
</gene>
<comment type="caution">
    <text evidence="2">The sequence shown here is derived from an EMBL/GenBank/DDBJ whole genome shotgun (WGS) entry which is preliminary data.</text>
</comment>
<dbReference type="AlphaFoldDB" id="A0A0C2JAC1"/>
<dbReference type="OrthoDB" id="10498692at2759"/>
<accession>A0A0C2JAC1</accession>
<keyword evidence="1" id="KW-0732">Signal</keyword>
<name>A0A0C2JAC1_THEKT</name>
<organism evidence="2 3">
    <name type="scientific">Thelohanellus kitauei</name>
    <name type="common">Myxosporean</name>
    <dbReference type="NCBI Taxonomy" id="669202"/>
    <lineage>
        <taxon>Eukaryota</taxon>
        <taxon>Metazoa</taxon>
        <taxon>Cnidaria</taxon>
        <taxon>Myxozoa</taxon>
        <taxon>Myxosporea</taxon>
        <taxon>Bivalvulida</taxon>
        <taxon>Platysporina</taxon>
        <taxon>Myxobolidae</taxon>
        <taxon>Thelohanellus</taxon>
    </lineage>
</organism>
<sequence>MDASVFVCLIMTQLQILMSRAVQTSSNEIEVFTYVDDREFLRISSKQSHIIEWMFLIDEINVIFMKLQLRKSNTTFEISELGDHGKSLSVKNHTLSHIVQSFTFNKLILQRVTKDIDGHDIVICAIHRVGNKKLKEYCNKYATFKIERIIYL</sequence>
<evidence type="ECO:0008006" key="4">
    <source>
        <dbReference type="Google" id="ProtNLM"/>
    </source>
</evidence>
<dbReference type="Proteomes" id="UP000031668">
    <property type="component" value="Unassembled WGS sequence"/>
</dbReference>
<evidence type="ECO:0000313" key="3">
    <source>
        <dbReference type="Proteomes" id="UP000031668"/>
    </source>
</evidence>
<evidence type="ECO:0000313" key="2">
    <source>
        <dbReference type="EMBL" id="KII66073.1"/>
    </source>
</evidence>
<protein>
    <recommendedName>
        <fullName evidence="4">Reverse transcriptase domain-containing protein</fullName>
    </recommendedName>
</protein>
<feature type="chain" id="PRO_5002163126" description="Reverse transcriptase domain-containing protein" evidence="1">
    <location>
        <begin position="27"/>
        <end position="152"/>
    </location>
</feature>
<feature type="signal peptide" evidence="1">
    <location>
        <begin position="1"/>
        <end position="26"/>
    </location>
</feature>
<evidence type="ECO:0000256" key="1">
    <source>
        <dbReference type="SAM" id="SignalP"/>
    </source>
</evidence>
<proteinExistence type="predicted"/>
<keyword evidence="3" id="KW-1185">Reference proteome</keyword>